<reference evidence="1" key="1">
    <citation type="submission" date="2017-02" db="UniProtKB">
        <authorList>
            <consortium name="WormBaseParasite"/>
        </authorList>
    </citation>
    <scope>IDENTIFICATION</scope>
</reference>
<protein>
    <submittedName>
        <fullName evidence="1">Uncharacterized protein</fullName>
    </submittedName>
</protein>
<organism evidence="1">
    <name type="scientific">Rodentolepis nana</name>
    <name type="common">Dwarf tapeworm</name>
    <name type="synonym">Hymenolepis nana</name>
    <dbReference type="NCBI Taxonomy" id="102285"/>
    <lineage>
        <taxon>Eukaryota</taxon>
        <taxon>Metazoa</taxon>
        <taxon>Spiralia</taxon>
        <taxon>Lophotrochozoa</taxon>
        <taxon>Platyhelminthes</taxon>
        <taxon>Cestoda</taxon>
        <taxon>Eucestoda</taxon>
        <taxon>Cyclophyllidea</taxon>
        <taxon>Hymenolepididae</taxon>
        <taxon>Rodentolepis</taxon>
    </lineage>
</organism>
<dbReference type="WBParaSite" id="HNAJ_0000572601-mRNA-1">
    <property type="protein sequence ID" value="HNAJ_0000572601-mRNA-1"/>
    <property type="gene ID" value="HNAJ_0000572601"/>
</dbReference>
<dbReference type="AlphaFoldDB" id="A0A0R3TF86"/>
<name>A0A0R3TF86_RODNA</name>
<proteinExistence type="predicted"/>
<evidence type="ECO:0000313" key="1">
    <source>
        <dbReference type="WBParaSite" id="HNAJ_0000572601-mRNA-1"/>
    </source>
</evidence>
<sequence length="33" mass="4095">MTYILSNIITRFYRSYLPLAKQMHYKAKVFSFY</sequence>
<accession>A0A0R3TF86</accession>